<organism evidence="2 3">
    <name type="scientific">Mucilaginibacter polytrichastri</name>
    <dbReference type="NCBI Taxonomy" id="1302689"/>
    <lineage>
        <taxon>Bacteria</taxon>
        <taxon>Pseudomonadati</taxon>
        <taxon>Bacteroidota</taxon>
        <taxon>Sphingobacteriia</taxon>
        <taxon>Sphingobacteriales</taxon>
        <taxon>Sphingobacteriaceae</taxon>
        <taxon>Mucilaginibacter</taxon>
    </lineage>
</organism>
<feature type="transmembrane region" description="Helical" evidence="1">
    <location>
        <begin position="481"/>
        <end position="500"/>
    </location>
</feature>
<dbReference type="PANTHER" id="PTHR16214:SF3">
    <property type="entry name" value="TRANSMEMBRANE PROTEIN 260"/>
    <property type="match status" value="1"/>
</dbReference>
<dbReference type="Pfam" id="PF11028">
    <property type="entry name" value="TMEM260-like"/>
    <property type="match status" value="1"/>
</dbReference>
<dbReference type="Proteomes" id="UP000186720">
    <property type="component" value="Unassembled WGS sequence"/>
</dbReference>
<name>A0A1Q6A113_9SPHI</name>
<keyword evidence="1" id="KW-1133">Transmembrane helix</keyword>
<dbReference type="OrthoDB" id="9807602at2"/>
<sequence>MSYQKINNLFGWLCFTVAALTYILTLEPTVSFWDCGEFISCAYRLQVSHQPGYPLFAMLGKAFSLLSLGDRSKVAYFTNLGSALASSAAIMFLFWTITALAKKLLVKRGELQTTTQTIMIMGAGLVGALGFTYTDTFWFSAVETIVFSPAMLCTAVVFWAILKWEAHADEPGADRYLVLIAYVMGLSIGIHLLNLLTIPALTLVYYFRRHKNINFKNTLIAFFAGVLLLAAVQFGIIQYTVKFASYFDLFAVNNMGMPFNTGALVFLILLIGGIAWGIAYSIKKQKPMLNLIMVCLAFLYLGYSSFTMIPIRAHANTDLNNYHPDNAFKLGEYLGREQYLAPPLLYGPYFDGKAIDQKEGVMQYRKGKSKYEEIGKKQELIYDHNTIAPRIFSSDPKDVSFYKDWLHLADGQAPTFTDNLNWMFSWQLYQMYFRYFMWNFSGRYNDQDGQYSTKGVDGNWTTGWLDHNRHLPQSLLNNNSYTPLYALPLIIGLLGAIYHFKRRKQDAMVILVMYFFMGIAIVLYVNQYNLQPRERDYSYVGSFYAFAIWIGLGVLAIADFLMKKMNARTASYLSIGICLLAVPALLAHQEWKDHDRSTKTTAHDMAYNYLMSCPKNAILFTYGDNDTYPVWYDQEVENIRPDVRIVNLSLFAADWYIHHQQQIRMNQSAPLPITMAYDKYKDGVRDVVRFNDAKIPDSVELKEVFDFVTSEDARAKVEYQDGSTENYLPTKNFKLKVNKAEVLSNHVVSPDQKNRLADTMEWKYPGSYLTKGNLAMMDIIAHNDWKRPICFTMGMPDGEMLGMKPYMYKEGFIYHMIPFVPDLAATNNQIDKTNTLVMYNNMMTKYKWGNMKHARYLDEQSAGLFYHMIMINFINLSQNLAQEGHPDMALKSLHCFDDVMPAITPDMNTVSNKYYIADSAYHLKDINLGNKYINHVAAYVKDQLDYNYSLLKDNADTVNVRDIQMGVSVINAMATLTKQYRQTDLNARLENQLKDYENKFSAVLPKQ</sequence>
<feature type="transmembrane region" description="Helical" evidence="1">
    <location>
        <begin position="52"/>
        <end position="69"/>
    </location>
</feature>
<evidence type="ECO:0000313" key="2">
    <source>
        <dbReference type="EMBL" id="OKS87704.1"/>
    </source>
</evidence>
<evidence type="ECO:0000313" key="3">
    <source>
        <dbReference type="Proteomes" id="UP000186720"/>
    </source>
</evidence>
<reference evidence="2 3" key="1">
    <citation type="submission" date="2016-11" db="EMBL/GenBank/DDBJ databases">
        <title>Whole Genome Sequencing of Mucilaginibacter polytrichastri RG4-7(T) isolated from the moss sample.</title>
        <authorList>
            <person name="Li Y."/>
        </authorList>
    </citation>
    <scope>NUCLEOTIDE SEQUENCE [LARGE SCALE GENOMIC DNA]</scope>
    <source>
        <strain evidence="2 3">RG4-7</strain>
    </source>
</reference>
<protein>
    <recommendedName>
        <fullName evidence="4">DUF2723 domain-containing protein</fullName>
    </recommendedName>
</protein>
<dbReference type="RefSeq" id="WP_074490276.1">
    <property type="nucleotide sequence ID" value="NZ_FPAM01000016.1"/>
</dbReference>
<feature type="transmembrane region" description="Helical" evidence="1">
    <location>
        <begin position="117"/>
        <end position="133"/>
    </location>
</feature>
<keyword evidence="1" id="KW-0472">Membrane</keyword>
<feature type="transmembrane region" description="Helical" evidence="1">
    <location>
        <begin position="145"/>
        <end position="164"/>
    </location>
</feature>
<feature type="transmembrane region" description="Helical" evidence="1">
    <location>
        <begin position="176"/>
        <end position="207"/>
    </location>
</feature>
<dbReference type="PANTHER" id="PTHR16214">
    <property type="entry name" value="TRANSMEMBRANE PROTEIN 260"/>
    <property type="match status" value="1"/>
</dbReference>
<feature type="transmembrane region" description="Helical" evidence="1">
    <location>
        <begin position="507"/>
        <end position="525"/>
    </location>
</feature>
<feature type="transmembrane region" description="Helical" evidence="1">
    <location>
        <begin position="570"/>
        <end position="588"/>
    </location>
</feature>
<dbReference type="STRING" id="1302689.RG47T_3166"/>
<feature type="transmembrane region" description="Helical" evidence="1">
    <location>
        <begin position="289"/>
        <end position="311"/>
    </location>
</feature>
<dbReference type="InterPro" id="IPR052724">
    <property type="entry name" value="GT117_domain-containing"/>
</dbReference>
<evidence type="ECO:0008006" key="4">
    <source>
        <dbReference type="Google" id="ProtNLM"/>
    </source>
</evidence>
<dbReference type="EMBL" id="MPPL01000001">
    <property type="protein sequence ID" value="OKS87704.1"/>
    <property type="molecule type" value="Genomic_DNA"/>
</dbReference>
<keyword evidence="3" id="KW-1185">Reference proteome</keyword>
<keyword evidence="1" id="KW-0812">Transmembrane</keyword>
<accession>A0A1Q6A113</accession>
<feature type="transmembrane region" description="Helical" evidence="1">
    <location>
        <begin position="219"/>
        <end position="241"/>
    </location>
</feature>
<comment type="caution">
    <text evidence="2">The sequence shown here is derived from an EMBL/GenBank/DDBJ whole genome shotgun (WGS) entry which is preliminary data.</text>
</comment>
<feature type="transmembrane region" description="Helical" evidence="1">
    <location>
        <begin position="537"/>
        <end position="558"/>
    </location>
</feature>
<gene>
    <name evidence="2" type="ORF">RG47T_3166</name>
</gene>
<proteinExistence type="predicted"/>
<evidence type="ECO:0000256" key="1">
    <source>
        <dbReference type="SAM" id="Phobius"/>
    </source>
</evidence>
<dbReference type="InterPro" id="IPR021280">
    <property type="entry name" value="TMEM260-like"/>
</dbReference>
<dbReference type="AlphaFoldDB" id="A0A1Q6A113"/>
<feature type="transmembrane region" description="Helical" evidence="1">
    <location>
        <begin position="261"/>
        <end position="282"/>
    </location>
</feature>
<feature type="transmembrane region" description="Helical" evidence="1">
    <location>
        <begin position="76"/>
        <end position="97"/>
    </location>
</feature>